<dbReference type="Proteomes" id="UP000236642">
    <property type="component" value="Unassembled WGS sequence"/>
</dbReference>
<keyword evidence="1" id="KW-1133">Transmembrane helix</keyword>
<feature type="transmembrane region" description="Helical" evidence="1">
    <location>
        <begin position="38"/>
        <end position="57"/>
    </location>
</feature>
<proteinExistence type="predicted"/>
<evidence type="ECO:0000256" key="1">
    <source>
        <dbReference type="SAM" id="Phobius"/>
    </source>
</evidence>
<sequence length="70" mass="7976">MGAYSETMAMALLAWACALPWIGLFILLWFGWQVALRTGVGLLISLLIICWLICSAFPSRLFRRFKRDVP</sequence>
<evidence type="ECO:0000313" key="3">
    <source>
        <dbReference type="Proteomes" id="UP000236642"/>
    </source>
</evidence>
<comment type="caution">
    <text evidence="2">The sequence shown here is derived from an EMBL/GenBank/DDBJ whole genome shotgun (WGS) entry which is preliminary data.</text>
</comment>
<accession>A0A2H5Y325</accession>
<evidence type="ECO:0000313" key="2">
    <source>
        <dbReference type="EMBL" id="GBD07845.1"/>
    </source>
</evidence>
<keyword evidence="1" id="KW-0812">Transmembrane</keyword>
<organism evidence="2 3">
    <name type="scientific">Candidatus Thermoflexus japonica</name>
    <dbReference type="NCBI Taxonomy" id="2035417"/>
    <lineage>
        <taxon>Bacteria</taxon>
        <taxon>Bacillati</taxon>
        <taxon>Chloroflexota</taxon>
        <taxon>Thermoflexia</taxon>
        <taxon>Thermoflexales</taxon>
        <taxon>Thermoflexaceae</taxon>
        <taxon>Thermoflexus</taxon>
    </lineage>
</organism>
<keyword evidence="1" id="KW-0472">Membrane</keyword>
<dbReference type="AlphaFoldDB" id="A0A2H5Y325"/>
<dbReference type="EMBL" id="BEHY01000001">
    <property type="protein sequence ID" value="GBD07845.1"/>
    <property type="molecule type" value="Genomic_DNA"/>
</dbReference>
<feature type="transmembrane region" description="Helical" evidence="1">
    <location>
        <begin position="12"/>
        <end position="32"/>
    </location>
</feature>
<name>A0A2H5Y325_9CHLR</name>
<protein>
    <submittedName>
        <fullName evidence="2">Uncharacterized protein</fullName>
    </submittedName>
</protein>
<reference evidence="3" key="1">
    <citation type="submission" date="2017-09" db="EMBL/GenBank/DDBJ databases">
        <title>Metaegenomics of thermophilic ammonia-oxidizing enrichment culture.</title>
        <authorList>
            <person name="Kato S."/>
            <person name="Suzuki K."/>
        </authorList>
    </citation>
    <scope>NUCLEOTIDE SEQUENCE [LARGE SCALE GENOMIC DNA]</scope>
</reference>
<gene>
    <name evidence="2" type="ORF">HRbin22_00071</name>
</gene>